<dbReference type="SUPFAM" id="SSF49562">
    <property type="entry name" value="C2 domain (Calcium/lipid-binding domain, CaLB)"/>
    <property type="match status" value="1"/>
</dbReference>
<accession>A0ABR2L769</accession>
<dbReference type="EMBL" id="JAPFFF010000001">
    <property type="protein sequence ID" value="KAK8898863.1"/>
    <property type="molecule type" value="Genomic_DNA"/>
</dbReference>
<evidence type="ECO:0008006" key="3">
    <source>
        <dbReference type="Google" id="ProtNLM"/>
    </source>
</evidence>
<dbReference type="Proteomes" id="UP001470230">
    <property type="component" value="Unassembled WGS sequence"/>
</dbReference>
<protein>
    <recommendedName>
        <fullName evidence="3">C2 domain-containing protein</fullName>
    </recommendedName>
</protein>
<evidence type="ECO:0000313" key="2">
    <source>
        <dbReference type="Proteomes" id="UP001470230"/>
    </source>
</evidence>
<organism evidence="1 2">
    <name type="scientific">Tritrichomonas musculus</name>
    <dbReference type="NCBI Taxonomy" id="1915356"/>
    <lineage>
        <taxon>Eukaryota</taxon>
        <taxon>Metamonada</taxon>
        <taxon>Parabasalia</taxon>
        <taxon>Tritrichomonadida</taxon>
        <taxon>Tritrichomonadidae</taxon>
        <taxon>Tritrichomonas</taxon>
    </lineage>
</organism>
<sequence length="156" mass="17362">MSKLTSWVLDIVIYDGEFLLNDESYSMPFWFVISATGLPNQFSTPQASFSSHPVWNYPTRLIIQITDLQSSYLYFTLCTYEQNGRDVRGIARSRVGLRSFPIGNPKKVRIPLMSASNSATIAMSLSVVASLSPLTNHASANPKTLPRPSSARFNSH</sequence>
<evidence type="ECO:0000313" key="1">
    <source>
        <dbReference type="EMBL" id="KAK8898863.1"/>
    </source>
</evidence>
<reference evidence="1 2" key="1">
    <citation type="submission" date="2024-04" db="EMBL/GenBank/DDBJ databases">
        <title>Tritrichomonas musculus Genome.</title>
        <authorList>
            <person name="Alves-Ferreira E."/>
            <person name="Grigg M."/>
            <person name="Lorenzi H."/>
            <person name="Galac M."/>
        </authorList>
    </citation>
    <scope>NUCLEOTIDE SEQUENCE [LARGE SCALE GENOMIC DNA]</scope>
    <source>
        <strain evidence="1 2">EAF2021</strain>
    </source>
</reference>
<dbReference type="InterPro" id="IPR035892">
    <property type="entry name" value="C2_domain_sf"/>
</dbReference>
<gene>
    <name evidence="1" type="ORF">M9Y10_001155</name>
</gene>
<name>A0ABR2L769_9EUKA</name>
<proteinExistence type="predicted"/>
<comment type="caution">
    <text evidence="1">The sequence shown here is derived from an EMBL/GenBank/DDBJ whole genome shotgun (WGS) entry which is preliminary data.</text>
</comment>
<keyword evidence="2" id="KW-1185">Reference proteome</keyword>